<keyword evidence="2" id="KW-1185">Reference proteome</keyword>
<dbReference type="GeneID" id="14903324"/>
<dbReference type="Proteomes" id="UP000008983">
    <property type="component" value="Unassembled WGS sequence"/>
</dbReference>
<protein>
    <submittedName>
        <fullName evidence="1">Uncharacterized protein</fullName>
    </submittedName>
</protein>
<dbReference type="eggNOG" id="ENOG502R2ZF">
    <property type="taxonomic scope" value="Eukaryota"/>
</dbReference>
<reference evidence="1 2" key="1">
    <citation type="submission" date="2011-07" db="EMBL/GenBank/DDBJ databases">
        <authorList>
            <person name="Coyne R."/>
            <person name="Brami D."/>
            <person name="Johnson J."/>
            <person name="Hostetler J."/>
            <person name="Hannick L."/>
            <person name="Clark T."/>
            <person name="Cassidy-Hanley D."/>
            <person name="Inman J."/>
        </authorList>
    </citation>
    <scope>NUCLEOTIDE SEQUENCE [LARGE SCALE GENOMIC DNA]</scope>
    <source>
        <strain evidence="1 2">G5</strain>
    </source>
</reference>
<dbReference type="RefSeq" id="XP_004024134.1">
    <property type="nucleotide sequence ID" value="XM_004024085.1"/>
</dbReference>
<sequence>MFHIRMLKKILQKADPELLNTFIQALIARIIIRIMHKTFIALKYLNLPISENDYQITQEISEYFQQYDPKIIGNSALNNTTFIGESSCLVDDTMITQKYYIY</sequence>
<gene>
    <name evidence="1" type="ORF">IMG5_199300</name>
</gene>
<proteinExistence type="predicted"/>
<organism evidence="1 2">
    <name type="scientific">Ichthyophthirius multifiliis</name>
    <name type="common">White spot disease agent</name>
    <name type="synonym">Ich</name>
    <dbReference type="NCBI Taxonomy" id="5932"/>
    <lineage>
        <taxon>Eukaryota</taxon>
        <taxon>Sar</taxon>
        <taxon>Alveolata</taxon>
        <taxon>Ciliophora</taxon>
        <taxon>Intramacronucleata</taxon>
        <taxon>Oligohymenophorea</taxon>
        <taxon>Hymenostomatida</taxon>
        <taxon>Ophryoglenina</taxon>
        <taxon>Ichthyophthirius</taxon>
    </lineage>
</organism>
<dbReference type="OrthoDB" id="10665141at2759"/>
<accession>G0R5J0</accession>
<dbReference type="AlphaFoldDB" id="G0R5J0"/>
<name>G0R5J0_ICHMU</name>
<evidence type="ECO:0000313" key="1">
    <source>
        <dbReference type="EMBL" id="EGR27250.1"/>
    </source>
</evidence>
<dbReference type="EMBL" id="GL984378">
    <property type="protein sequence ID" value="EGR27250.1"/>
    <property type="molecule type" value="Genomic_DNA"/>
</dbReference>
<evidence type="ECO:0000313" key="2">
    <source>
        <dbReference type="Proteomes" id="UP000008983"/>
    </source>
</evidence>
<dbReference type="InParanoid" id="G0R5J0"/>